<evidence type="ECO:0000313" key="2">
    <source>
        <dbReference type="Proteomes" id="UP001062846"/>
    </source>
</evidence>
<evidence type="ECO:0000313" key="1">
    <source>
        <dbReference type="EMBL" id="KAI8525810.1"/>
    </source>
</evidence>
<protein>
    <submittedName>
        <fullName evidence="1">Uncharacterized protein</fullName>
    </submittedName>
</protein>
<dbReference type="EMBL" id="CM046400">
    <property type="protein sequence ID" value="KAI8525810.1"/>
    <property type="molecule type" value="Genomic_DNA"/>
</dbReference>
<dbReference type="Proteomes" id="UP001062846">
    <property type="component" value="Chromosome 13"/>
</dbReference>
<gene>
    <name evidence="1" type="ORF">RHMOL_Rhmol13G0259400</name>
</gene>
<name>A0ACC0LB76_RHOML</name>
<proteinExistence type="predicted"/>
<accession>A0ACC0LB76</accession>
<reference evidence="1" key="1">
    <citation type="submission" date="2022-02" db="EMBL/GenBank/DDBJ databases">
        <title>Plant Genome Project.</title>
        <authorList>
            <person name="Zhang R.-G."/>
        </authorList>
    </citation>
    <scope>NUCLEOTIDE SEQUENCE</scope>
    <source>
        <strain evidence="1">AT1</strain>
    </source>
</reference>
<organism evidence="1 2">
    <name type="scientific">Rhododendron molle</name>
    <name type="common">Chinese azalea</name>
    <name type="synonym">Azalea mollis</name>
    <dbReference type="NCBI Taxonomy" id="49168"/>
    <lineage>
        <taxon>Eukaryota</taxon>
        <taxon>Viridiplantae</taxon>
        <taxon>Streptophyta</taxon>
        <taxon>Embryophyta</taxon>
        <taxon>Tracheophyta</taxon>
        <taxon>Spermatophyta</taxon>
        <taxon>Magnoliopsida</taxon>
        <taxon>eudicotyledons</taxon>
        <taxon>Gunneridae</taxon>
        <taxon>Pentapetalae</taxon>
        <taxon>asterids</taxon>
        <taxon>Ericales</taxon>
        <taxon>Ericaceae</taxon>
        <taxon>Ericoideae</taxon>
        <taxon>Rhodoreae</taxon>
        <taxon>Rhododendron</taxon>
    </lineage>
</organism>
<comment type="caution">
    <text evidence="1">The sequence shown here is derived from an EMBL/GenBank/DDBJ whole genome shotgun (WGS) entry which is preliminary data.</text>
</comment>
<sequence>MLDLNVAYLDGGGCGGGVGFTGFIPTALPLFFLDKLSRSEALHNHLNVHRFDRKVSDLRFPVFGVFRSDSGSAIPDPGSAVRGDDVGSSVHLFQIPCRNWVGSWSLTEERK</sequence>
<keyword evidence="2" id="KW-1185">Reference proteome</keyword>